<dbReference type="InterPro" id="IPR016181">
    <property type="entry name" value="Acyl_CoA_acyltransferase"/>
</dbReference>
<comment type="similarity">
    <text evidence="6">Belongs to the acetyltransferase family. NAA60 subfamily.</text>
</comment>
<evidence type="ECO:0000313" key="12">
    <source>
        <dbReference type="EMBL" id="KAF7492832.1"/>
    </source>
</evidence>
<evidence type="ECO:0000313" key="14">
    <source>
        <dbReference type="Proteomes" id="UP000070412"/>
    </source>
</evidence>
<gene>
    <name evidence="12" type="ORF">SSS_9182</name>
</gene>
<evidence type="ECO:0000259" key="11">
    <source>
        <dbReference type="PROSITE" id="PS51186"/>
    </source>
</evidence>
<evidence type="ECO:0000256" key="3">
    <source>
        <dbReference type="ARBA" id="ARBA00022829"/>
    </source>
</evidence>
<dbReference type="CDD" id="cd04301">
    <property type="entry name" value="NAT_SF"/>
    <property type="match status" value="1"/>
</dbReference>
<evidence type="ECO:0000256" key="5">
    <source>
        <dbReference type="ARBA" id="ARBA00023315"/>
    </source>
</evidence>
<keyword evidence="2 12" id="KW-0808">Transferase</keyword>
<dbReference type="EC" id="2.3.1.259" evidence="7"/>
<dbReference type="InterPro" id="IPR045141">
    <property type="entry name" value="NAA60-like"/>
</dbReference>
<reference evidence="12" key="2">
    <citation type="submission" date="2020-01" db="EMBL/GenBank/DDBJ databases">
        <authorList>
            <person name="Korhonen P.K.K."/>
            <person name="Guangxu M.G."/>
            <person name="Wang T.W."/>
            <person name="Stroehlein A.J.S."/>
            <person name="Young N.D."/>
            <person name="Ang C.-S.A."/>
            <person name="Fernando D.W.F."/>
            <person name="Lu H.L."/>
            <person name="Taylor S.T."/>
            <person name="Ehtesham M.E.M."/>
            <person name="Najaraj S.H.N."/>
            <person name="Harsha G.H.G."/>
            <person name="Madugundu A.M."/>
            <person name="Renuse S.R."/>
            <person name="Holt D.H."/>
            <person name="Pandey A.P."/>
            <person name="Papenfuss A.P."/>
            <person name="Gasser R.B.G."/>
            <person name="Fischer K.F."/>
        </authorList>
    </citation>
    <scope>NUCLEOTIDE SEQUENCE</scope>
    <source>
        <strain evidence="12">SSS_KF_BRIS2020</strain>
    </source>
</reference>
<reference evidence="13" key="3">
    <citation type="submission" date="2022-06" db="UniProtKB">
        <authorList>
            <consortium name="EnsemblMetazoa"/>
        </authorList>
    </citation>
    <scope>IDENTIFICATION</scope>
</reference>
<evidence type="ECO:0000256" key="1">
    <source>
        <dbReference type="ARBA" id="ARBA00013184"/>
    </source>
</evidence>
<evidence type="ECO:0000313" key="13">
    <source>
        <dbReference type="EnsemblMetazoa" id="KAF7492832.1"/>
    </source>
</evidence>
<dbReference type="GO" id="GO:0000139">
    <property type="term" value="C:Golgi membrane"/>
    <property type="evidence" value="ECO:0007669"/>
    <property type="project" value="TreeGrafter"/>
</dbReference>
<feature type="domain" description="N-acetyltransferase" evidence="11">
    <location>
        <begin position="8"/>
        <end position="180"/>
    </location>
</feature>
<dbReference type="Gene3D" id="3.40.630.30">
    <property type="match status" value="1"/>
</dbReference>
<evidence type="ECO:0000256" key="9">
    <source>
        <dbReference type="ARBA" id="ARBA00048017"/>
    </source>
</evidence>
<dbReference type="EnsemblMetazoa" id="SSS_9182s_mrna">
    <property type="protein sequence ID" value="KAF7492832.1"/>
    <property type="gene ID" value="SSS_9182"/>
</dbReference>
<keyword evidence="5" id="KW-0012">Acyltransferase</keyword>
<sequence>MRESRFDFRMRFLTRNDIDVVKRLCQEWFPIRYPDSWYDSIVSNNRFFSLATIWDNQIVGILITEIKPYLECNQEDSGFLLVTSNDGNKTLVAYILTLGVVKSFRRKGIATLMIHNLEENLKNLISLQYCKAIYLHVLTTNTLAIRFYEKLHFKRFKLLPFYYSINESSCDGFCYVYYINGGRPPFWLSEIIGGKIFNIIIKLMRILQFNLNYLLNFSKKHMNQKSLHDIIGLKFWKNIFKNLSMMILANKLKRKPKIHAYVC</sequence>
<dbReference type="GO" id="GO:0004402">
    <property type="term" value="F:histone acetyltransferase activity"/>
    <property type="evidence" value="ECO:0007669"/>
    <property type="project" value="TreeGrafter"/>
</dbReference>
<dbReference type="PANTHER" id="PTHR14744">
    <property type="entry name" value="N-ALPHA-ACETYLTRANSFERASE 60"/>
    <property type="match status" value="1"/>
</dbReference>
<dbReference type="GO" id="GO:0120518">
    <property type="term" value="F:protein N-terminal-methionine acetyltransferase activity"/>
    <property type="evidence" value="ECO:0007669"/>
    <property type="project" value="UniProtKB-EC"/>
</dbReference>
<evidence type="ECO:0000256" key="8">
    <source>
        <dbReference type="ARBA" id="ARBA00026144"/>
    </source>
</evidence>
<dbReference type="SUPFAM" id="SSF55729">
    <property type="entry name" value="Acyl-CoA N-acyltransferases (Nat)"/>
    <property type="match status" value="1"/>
</dbReference>
<keyword evidence="4" id="KW-0156">Chromatin regulator</keyword>
<dbReference type="PROSITE" id="PS51186">
    <property type="entry name" value="GNAT"/>
    <property type="match status" value="1"/>
</dbReference>
<dbReference type="GO" id="GO:0007059">
    <property type="term" value="P:chromosome segregation"/>
    <property type="evidence" value="ECO:0007669"/>
    <property type="project" value="UniProtKB-KW"/>
</dbReference>
<dbReference type="Pfam" id="PF00583">
    <property type="entry name" value="Acetyltransf_1"/>
    <property type="match status" value="1"/>
</dbReference>
<name>A0A834RBX6_SARSC</name>
<comment type="catalytic activity">
    <reaction evidence="10">
        <text>N-terminal L-methionyl-[transmembrane protein] + acetyl-CoA = N-terminal N(alpha)-acetyl-L-methionyl-[transmembrane protein] + CoA + H(+)</text>
        <dbReference type="Rhea" id="RHEA:50604"/>
        <dbReference type="Rhea" id="RHEA-COMP:12745"/>
        <dbReference type="Rhea" id="RHEA-COMP:12746"/>
        <dbReference type="ChEBI" id="CHEBI:15378"/>
        <dbReference type="ChEBI" id="CHEBI:57287"/>
        <dbReference type="ChEBI" id="CHEBI:57288"/>
        <dbReference type="ChEBI" id="CHEBI:64731"/>
        <dbReference type="ChEBI" id="CHEBI:133414"/>
        <dbReference type="EC" id="2.3.1.259"/>
    </reaction>
</comment>
<protein>
    <recommendedName>
        <fullName evidence="8">N-alpha-acetyltransferase 60</fullName>
        <ecNumber evidence="7">2.3.1.259</ecNumber>
        <ecNumber evidence="1">2.3.1.48</ecNumber>
    </recommendedName>
</protein>
<keyword evidence="3" id="KW-0159">Chromosome partition</keyword>
<accession>A0A834RBX6</accession>
<keyword evidence="14" id="KW-1185">Reference proteome</keyword>
<dbReference type="Proteomes" id="UP000070412">
    <property type="component" value="Unassembled WGS sequence"/>
</dbReference>
<evidence type="ECO:0000256" key="7">
    <source>
        <dbReference type="ARBA" id="ARBA00026111"/>
    </source>
</evidence>
<dbReference type="InterPro" id="IPR000182">
    <property type="entry name" value="GNAT_dom"/>
</dbReference>
<dbReference type="PANTHER" id="PTHR14744:SF15">
    <property type="entry name" value="N-ALPHA-ACETYLTRANSFERASE 60"/>
    <property type="match status" value="1"/>
</dbReference>
<dbReference type="AlphaFoldDB" id="A0A834RBX6"/>
<evidence type="ECO:0000256" key="2">
    <source>
        <dbReference type="ARBA" id="ARBA00022679"/>
    </source>
</evidence>
<dbReference type="OrthoDB" id="47017at2759"/>
<evidence type="ECO:0000256" key="10">
    <source>
        <dbReference type="ARBA" id="ARBA00048848"/>
    </source>
</evidence>
<evidence type="ECO:0000256" key="6">
    <source>
        <dbReference type="ARBA" id="ARBA00025774"/>
    </source>
</evidence>
<reference evidence="14" key="1">
    <citation type="journal article" date="2020" name="PLoS Negl. Trop. Dis.">
        <title>High-quality nuclear genome for Sarcoptes scabiei-A critical resource for a neglected parasite.</title>
        <authorList>
            <person name="Korhonen P.K."/>
            <person name="Gasser R.B."/>
            <person name="Ma G."/>
            <person name="Wang T."/>
            <person name="Stroehlein A.J."/>
            <person name="Young N.D."/>
            <person name="Ang C.S."/>
            <person name="Fernando D.D."/>
            <person name="Lu H.C."/>
            <person name="Taylor S."/>
            <person name="Reynolds S.L."/>
            <person name="Mofiz E."/>
            <person name="Najaraj S.H."/>
            <person name="Gowda H."/>
            <person name="Madugundu A."/>
            <person name="Renuse S."/>
            <person name="Holt D."/>
            <person name="Pandey A."/>
            <person name="Papenfuss A.T."/>
            <person name="Fischer K."/>
        </authorList>
    </citation>
    <scope>NUCLEOTIDE SEQUENCE [LARGE SCALE GENOMIC DNA]</scope>
</reference>
<dbReference type="EC" id="2.3.1.48" evidence="1"/>
<dbReference type="EMBL" id="WVUK01000056">
    <property type="protein sequence ID" value="KAF7492832.1"/>
    <property type="molecule type" value="Genomic_DNA"/>
</dbReference>
<organism evidence="12">
    <name type="scientific">Sarcoptes scabiei</name>
    <name type="common">Itch mite</name>
    <name type="synonym">Acarus scabiei</name>
    <dbReference type="NCBI Taxonomy" id="52283"/>
    <lineage>
        <taxon>Eukaryota</taxon>
        <taxon>Metazoa</taxon>
        <taxon>Ecdysozoa</taxon>
        <taxon>Arthropoda</taxon>
        <taxon>Chelicerata</taxon>
        <taxon>Arachnida</taxon>
        <taxon>Acari</taxon>
        <taxon>Acariformes</taxon>
        <taxon>Sarcoptiformes</taxon>
        <taxon>Astigmata</taxon>
        <taxon>Psoroptidia</taxon>
        <taxon>Sarcoptoidea</taxon>
        <taxon>Sarcoptidae</taxon>
        <taxon>Sarcoptinae</taxon>
        <taxon>Sarcoptes</taxon>
    </lineage>
</organism>
<evidence type="ECO:0000256" key="4">
    <source>
        <dbReference type="ARBA" id="ARBA00022853"/>
    </source>
</evidence>
<comment type="catalytic activity">
    <reaction evidence="9">
        <text>L-lysyl-[protein] + acetyl-CoA = N(6)-acetyl-L-lysyl-[protein] + CoA + H(+)</text>
        <dbReference type="Rhea" id="RHEA:45948"/>
        <dbReference type="Rhea" id="RHEA-COMP:9752"/>
        <dbReference type="Rhea" id="RHEA-COMP:10731"/>
        <dbReference type="ChEBI" id="CHEBI:15378"/>
        <dbReference type="ChEBI" id="CHEBI:29969"/>
        <dbReference type="ChEBI" id="CHEBI:57287"/>
        <dbReference type="ChEBI" id="CHEBI:57288"/>
        <dbReference type="ChEBI" id="CHEBI:61930"/>
        <dbReference type="EC" id="2.3.1.48"/>
    </reaction>
</comment>
<proteinExistence type="inferred from homology"/>